<evidence type="ECO:0000313" key="13">
    <source>
        <dbReference type="Proteomes" id="UP000010824"/>
    </source>
</evidence>
<dbReference type="GO" id="GO:0005524">
    <property type="term" value="F:ATP binding"/>
    <property type="evidence" value="ECO:0007669"/>
    <property type="project" value="UniProtKB-UniRule"/>
</dbReference>
<dbReference type="AlphaFoldDB" id="L0HHJ9"/>
<reference evidence="13" key="1">
    <citation type="submission" date="2011-12" db="EMBL/GenBank/DDBJ databases">
        <title>Complete sequence of Methanoregula formicicum SMSP.</title>
        <authorList>
            <person name="Lucas S."/>
            <person name="Han J."/>
            <person name="Lapidus A."/>
            <person name="Cheng J.-F."/>
            <person name="Goodwin L."/>
            <person name="Pitluck S."/>
            <person name="Peters L."/>
            <person name="Ovchinnikova G."/>
            <person name="Teshima H."/>
            <person name="Detter J.C."/>
            <person name="Han C."/>
            <person name="Tapia R."/>
            <person name="Land M."/>
            <person name="Hauser L."/>
            <person name="Kyrpides N."/>
            <person name="Ivanova N."/>
            <person name="Pagani I."/>
            <person name="Imachi H."/>
            <person name="Tamaki H."/>
            <person name="Sekiguchi Y."/>
            <person name="Kamagata Y."/>
            <person name="Cadillo-Quiroz H."/>
            <person name="Zinder S."/>
            <person name="Liu W.-T."/>
            <person name="Woyke T."/>
        </authorList>
    </citation>
    <scope>NUCLEOTIDE SEQUENCE [LARGE SCALE GENOMIC DNA]</scope>
    <source>
        <strain evidence="13">DSM 22288 / NBRC 105244 / SMSP</strain>
    </source>
</reference>
<keyword evidence="13" id="KW-1185">Reference proteome</keyword>
<dbReference type="HOGENOM" id="CLU_002977_6_1_2"/>
<dbReference type="Pfam" id="PF00521">
    <property type="entry name" value="DNA_topoisoIV"/>
    <property type="match status" value="1"/>
</dbReference>
<comment type="function">
    <text evidence="9">A type II topoisomerase that negatively supercoils closed circular double-stranded (ds) DNA in an ATP-dependent manner to modulate DNA topology and maintain chromosomes in an underwound state. Negative supercoiling favors strand separation, and DNA replication, transcription, recombination and repair, all of which involve strand separation. Also able to catalyze the interconversion of other topological isomers of dsDNA rings, including catenanes and knotted rings. Type II topoisomerases break and join 2 DNA strands simultaneously in an ATP-dependent manner.</text>
</comment>
<dbReference type="Gene3D" id="1.10.268.10">
    <property type="entry name" value="Topoisomerase, domain 3"/>
    <property type="match status" value="1"/>
</dbReference>
<comment type="catalytic activity">
    <reaction evidence="1 9">
        <text>ATP-dependent breakage, passage and rejoining of double-stranded DNA.</text>
        <dbReference type="EC" id="5.6.2.2"/>
    </reaction>
</comment>
<dbReference type="GO" id="GO:0006261">
    <property type="term" value="P:DNA-templated DNA replication"/>
    <property type="evidence" value="ECO:0007669"/>
    <property type="project" value="UniProtKB-UniRule"/>
</dbReference>
<dbReference type="PANTHER" id="PTHR43493">
    <property type="entry name" value="DNA GYRASE/TOPOISOMERASE SUBUNIT A"/>
    <property type="match status" value="1"/>
</dbReference>
<evidence type="ECO:0000256" key="2">
    <source>
        <dbReference type="ARBA" id="ARBA00008263"/>
    </source>
</evidence>
<dbReference type="Proteomes" id="UP000010824">
    <property type="component" value="Chromosome"/>
</dbReference>
<dbReference type="RefSeq" id="WP_015286199.1">
    <property type="nucleotide sequence ID" value="NC_019943.1"/>
</dbReference>
<dbReference type="SUPFAM" id="SSF101904">
    <property type="entry name" value="GyrA/ParC C-terminal domain-like"/>
    <property type="match status" value="1"/>
</dbReference>
<dbReference type="Gene3D" id="3.30.1360.40">
    <property type="match status" value="1"/>
</dbReference>
<dbReference type="SMART" id="SM00434">
    <property type="entry name" value="TOP4c"/>
    <property type="match status" value="1"/>
</dbReference>
<dbReference type="OrthoDB" id="371943at2157"/>
<comment type="subunit">
    <text evidence="8">Heterotetramer composed of ParC and ParE.</text>
</comment>
<dbReference type="InterPro" id="IPR006691">
    <property type="entry name" value="GyrA/parC_rep"/>
</dbReference>
<proteinExistence type="inferred from homology"/>
<feature type="short sequence motif" description="GyrA-box" evidence="9">
    <location>
        <begin position="536"/>
        <end position="542"/>
    </location>
</feature>
<dbReference type="GO" id="GO:0003918">
    <property type="term" value="F:DNA topoisomerase type II (double strand cut, ATP-hydrolyzing) activity"/>
    <property type="evidence" value="ECO:0007669"/>
    <property type="project" value="UniProtKB-UniRule"/>
</dbReference>
<dbReference type="GO" id="GO:0006265">
    <property type="term" value="P:DNA topological change"/>
    <property type="evidence" value="ECO:0007669"/>
    <property type="project" value="UniProtKB-UniRule"/>
</dbReference>
<feature type="coiled-coil region" evidence="10">
    <location>
        <begin position="447"/>
        <end position="474"/>
    </location>
</feature>
<feature type="active site" description="O-(5'-phospho-DNA)-tyrosine intermediate" evidence="9">
    <location>
        <position position="131"/>
    </location>
</feature>
<gene>
    <name evidence="9" type="primary">gyrA</name>
    <name evidence="12" type="ordered locus">Metfor_2231</name>
</gene>
<keyword evidence="3 9" id="KW-0547">Nucleotide-binding</keyword>
<accession>L0HHJ9</accession>
<dbReference type="EC" id="5.6.2.2" evidence="9"/>
<dbReference type="KEGG" id="mfo:Metfor_2231"/>
<keyword evidence="10" id="KW-0175">Coiled coil</keyword>
<dbReference type="NCBIfam" id="NF004043">
    <property type="entry name" value="PRK05560.1"/>
    <property type="match status" value="1"/>
</dbReference>
<dbReference type="GO" id="GO:0005737">
    <property type="term" value="C:cytoplasm"/>
    <property type="evidence" value="ECO:0007669"/>
    <property type="project" value="UniProtKB-SubCell"/>
</dbReference>
<evidence type="ECO:0000256" key="7">
    <source>
        <dbReference type="ARBA" id="ARBA00023235"/>
    </source>
</evidence>
<dbReference type="InterPro" id="IPR050220">
    <property type="entry name" value="Type_II_DNA_Topoisomerases"/>
</dbReference>
<comment type="subunit">
    <text evidence="9">Heterotetramer, composed of two GyrA and two GyrB chains. In the heterotetramer, GyrA contains the active site tyrosine that forms a transient covalent intermediate with DNA, while GyrB binds cofactors and catalyzes ATP hydrolysis.</text>
</comment>
<feature type="domain" description="Topo IIA-type catalytic" evidence="11">
    <location>
        <begin position="43"/>
        <end position="509"/>
    </location>
</feature>
<dbReference type="GO" id="GO:0005694">
    <property type="term" value="C:chromosome"/>
    <property type="evidence" value="ECO:0007669"/>
    <property type="project" value="InterPro"/>
</dbReference>
<evidence type="ECO:0000259" key="11">
    <source>
        <dbReference type="PROSITE" id="PS52040"/>
    </source>
</evidence>
<comment type="miscellaneous">
    <text evidence="9">Few gyrases are as efficient as E.coli at forming negative supercoils. Not all organisms have 2 type II topoisomerases; in organisms with a single type II topoisomerase this enzyme also has to decatenate newly replicated chromosomes.</text>
</comment>
<organism evidence="12 13">
    <name type="scientific">Methanoregula formicica (strain DSM 22288 / NBRC 105244 / SMSP)</name>
    <dbReference type="NCBI Taxonomy" id="593750"/>
    <lineage>
        <taxon>Archaea</taxon>
        <taxon>Methanobacteriati</taxon>
        <taxon>Methanobacteriota</taxon>
        <taxon>Stenosarchaea group</taxon>
        <taxon>Methanomicrobia</taxon>
        <taxon>Methanomicrobiales</taxon>
        <taxon>Methanoregulaceae</taxon>
        <taxon>Methanoregula</taxon>
    </lineage>
</organism>
<dbReference type="InterPro" id="IPR035516">
    <property type="entry name" value="Gyrase/topoIV_suA_C"/>
</dbReference>
<evidence type="ECO:0000313" key="12">
    <source>
        <dbReference type="EMBL" id="AGB03236.1"/>
    </source>
</evidence>
<dbReference type="NCBIfam" id="NF004044">
    <property type="entry name" value="PRK05561.1"/>
    <property type="match status" value="1"/>
</dbReference>
<evidence type="ECO:0000256" key="10">
    <source>
        <dbReference type="SAM" id="Coils"/>
    </source>
</evidence>
<evidence type="ECO:0000256" key="6">
    <source>
        <dbReference type="ARBA" id="ARBA00023125"/>
    </source>
</evidence>
<keyword evidence="4 9" id="KW-0067">ATP-binding</keyword>
<evidence type="ECO:0000256" key="3">
    <source>
        <dbReference type="ARBA" id="ARBA00022741"/>
    </source>
</evidence>
<dbReference type="PROSITE" id="PS52040">
    <property type="entry name" value="TOPO_IIA"/>
    <property type="match status" value="1"/>
</dbReference>
<dbReference type="eggNOG" id="arCOG04367">
    <property type="taxonomic scope" value="Archaea"/>
</dbReference>
<keyword evidence="6 9" id="KW-0238">DNA-binding</keyword>
<comment type="similarity">
    <text evidence="2 9">Belongs to the type II topoisomerase GyrA/ParC subunit family.</text>
</comment>
<dbReference type="FunFam" id="2.120.10.90:FF:000005">
    <property type="entry name" value="DNA topoisomerase 4 subunit A"/>
    <property type="match status" value="1"/>
</dbReference>
<dbReference type="Pfam" id="PF03989">
    <property type="entry name" value="DNA_gyraseA_C"/>
    <property type="match status" value="6"/>
</dbReference>
<dbReference type="Gene3D" id="2.120.10.90">
    <property type="entry name" value="DNA gyrase/topoisomerase IV, subunit A, C-terminal"/>
    <property type="match status" value="1"/>
</dbReference>
<dbReference type="EMBL" id="CP003167">
    <property type="protein sequence ID" value="AGB03236.1"/>
    <property type="molecule type" value="Genomic_DNA"/>
</dbReference>
<evidence type="ECO:0000256" key="1">
    <source>
        <dbReference type="ARBA" id="ARBA00000185"/>
    </source>
</evidence>
<reference evidence="12 13" key="2">
    <citation type="journal article" date="2014" name="Genome Announc.">
        <title>Complete Genome Sequence of Methanoregula formicica SMSPT, a Mesophilic Hydrogenotrophic Methanogen Isolated from a Methanogenic Upflow Anaerobic Sludge Blanket Reactor.</title>
        <authorList>
            <person name="Yamamoto K."/>
            <person name="Tamaki H."/>
            <person name="Cadillo-Quiroz H."/>
            <person name="Imachi H."/>
            <person name="Kyrpides N."/>
            <person name="Woyke T."/>
            <person name="Goodwin L."/>
            <person name="Zinder S.H."/>
            <person name="Kamagata Y."/>
            <person name="Liu W.T."/>
        </authorList>
    </citation>
    <scope>NUCLEOTIDE SEQUENCE [LARGE SCALE GENOMIC DNA]</scope>
    <source>
        <strain evidence="13">DSM 22288 / NBRC 105244 / SMSP</strain>
    </source>
</reference>
<name>L0HHJ9_METFS</name>
<dbReference type="GO" id="GO:0003677">
    <property type="term" value="F:DNA binding"/>
    <property type="evidence" value="ECO:0007669"/>
    <property type="project" value="UniProtKB-UniRule"/>
</dbReference>
<keyword evidence="5 9" id="KW-0799">Topoisomerase</keyword>
<evidence type="ECO:0000256" key="4">
    <source>
        <dbReference type="ARBA" id="ARBA00022840"/>
    </source>
</evidence>
<keyword evidence="7 9" id="KW-0413">Isomerase</keyword>
<comment type="subcellular location">
    <subcellularLocation>
        <location evidence="9">Cytoplasm</location>
    </subcellularLocation>
</comment>
<evidence type="ECO:0000256" key="5">
    <source>
        <dbReference type="ARBA" id="ARBA00023029"/>
    </source>
</evidence>
<dbReference type="NCBIfam" id="TIGR01063">
    <property type="entry name" value="gyrA"/>
    <property type="match status" value="1"/>
</dbReference>
<dbReference type="InterPro" id="IPR013760">
    <property type="entry name" value="Topo_IIA-like_dom_sf"/>
</dbReference>
<dbReference type="InterPro" id="IPR005743">
    <property type="entry name" value="GyrA"/>
</dbReference>
<dbReference type="InParanoid" id="L0HHJ9"/>
<dbReference type="CDD" id="cd00187">
    <property type="entry name" value="TOP4c"/>
    <property type="match status" value="1"/>
</dbReference>
<dbReference type="STRING" id="593750.Metfor_2231"/>
<sequence length="832" mass="92494">MTSKKEAPVTVPETHRTEPISIEHEMKTSFINYAMSVIISRAIPDVRDGLKPVHRRSLYGMWDMGNTSDKPTRKSARVVGDVMGKYHPHGDASIYDTIVKMAQPFSYRHMLVQGQGNFGSIDGDSAAASRYTEVRLYPYAEALLEDLDKETVEFKPNYDESLQEPTVLPAKIPNLLVNGTDGIAVGMATKMPPHNLKEVCSAVEAYLDNPEVSVEDLLRIMPGPDFPTGGILMGVEGVKNIYSTGQGRVIVRGVAEIEESEGGNRGDRIIVTELPYQVNKAQWIGGIAEMVKDKKIDGISDIRDESDKEGIRVVFELRKGTMAPVILNNLYKNTALESSFWTSNLAIVDGQPKVLNLHGLLGHFVQHRIEVIRRRSEFDLKKAQEKVHILNGLLIALSKIDAIIKAIRASDTVDNARNALIAQFGLDEPQANAILQMQLRRLAALEQKKITDEKNDLEAEIRRLEKILESEANIKDVIRQETAAVAEKFGDKRRTQIALDTSELSTEDLIEDKAVLVSITSANYIKRMDIDTYRKQRRGGHGITGMTTKEEDLVDSVFTASMKDYLLCFTNNGRVYWLKVYQIPESSRIAKGKPIVNLLNLKDEVVTTVIPIREFRADQYLIFATKLGQTIKIQLDEFSNPRSTGTNAIRLKDNDRLVDVILTGGNNELILTSRFGQSLRFHEDFIRIVGRNAQGVRGMKLKGDDTIVAITLLEKDHLLTISDVGFGKRSEFDEFRGHGRGTMGVRNMLLERDAVVIESRAVLDTDEIIAMTASGIVIRIPVSEFRIIGRGTKGVRVMKLDEKDKVVGIAVVSAEMASGNGNGDGEAGKPEE</sequence>
<dbReference type="FunFam" id="3.30.1360.40:FF:000002">
    <property type="entry name" value="DNA gyrase subunit A"/>
    <property type="match status" value="1"/>
</dbReference>
<protein>
    <recommendedName>
        <fullName evidence="9">DNA gyrase subunit A</fullName>
        <ecNumber evidence="9">5.6.2.2</ecNumber>
    </recommendedName>
</protein>
<dbReference type="FunFam" id="1.10.268.10:FF:000001">
    <property type="entry name" value="DNA gyrase subunit A"/>
    <property type="match status" value="1"/>
</dbReference>
<dbReference type="Gene3D" id="3.90.199.10">
    <property type="entry name" value="Topoisomerase II, domain 5"/>
    <property type="match status" value="1"/>
</dbReference>
<evidence type="ECO:0000256" key="8">
    <source>
        <dbReference type="ARBA" id="ARBA00063644"/>
    </source>
</evidence>
<dbReference type="InterPro" id="IPR002205">
    <property type="entry name" value="Topo_IIA_dom_A"/>
</dbReference>
<dbReference type="InterPro" id="IPR013758">
    <property type="entry name" value="Topo_IIA_A/C_ab"/>
</dbReference>
<dbReference type="InterPro" id="IPR013757">
    <property type="entry name" value="Topo_IIA_A_a_sf"/>
</dbReference>
<dbReference type="GO" id="GO:0009330">
    <property type="term" value="C:DNA topoisomerase type II (double strand cut, ATP-hydrolyzing) complex"/>
    <property type="evidence" value="ECO:0007669"/>
    <property type="project" value="TreeGrafter"/>
</dbReference>
<dbReference type="GeneID" id="14309623"/>
<dbReference type="HAMAP" id="MF_01897">
    <property type="entry name" value="GyrA"/>
    <property type="match status" value="1"/>
</dbReference>
<dbReference type="FunFam" id="3.90.199.10:FF:000001">
    <property type="entry name" value="DNA gyrase subunit A"/>
    <property type="match status" value="1"/>
</dbReference>
<dbReference type="PANTHER" id="PTHR43493:SF5">
    <property type="entry name" value="DNA GYRASE SUBUNIT A, CHLOROPLASTIC_MITOCHONDRIAL"/>
    <property type="match status" value="1"/>
</dbReference>
<evidence type="ECO:0000256" key="9">
    <source>
        <dbReference type="HAMAP-Rule" id="MF_01897"/>
    </source>
</evidence>
<dbReference type="SUPFAM" id="SSF56719">
    <property type="entry name" value="Type II DNA topoisomerase"/>
    <property type="match status" value="1"/>
</dbReference>
<keyword evidence="9" id="KW-0963">Cytoplasm</keyword>